<feature type="transmembrane region" description="Helical" evidence="7">
    <location>
        <begin position="395"/>
        <end position="419"/>
    </location>
</feature>
<evidence type="ECO:0000256" key="2">
    <source>
        <dbReference type="ARBA" id="ARBA00022475"/>
    </source>
</evidence>
<feature type="transmembrane region" description="Helical" evidence="7">
    <location>
        <begin position="6"/>
        <end position="29"/>
    </location>
</feature>
<name>A0A9X7P4S0_9FIRM</name>
<evidence type="ECO:0000256" key="1">
    <source>
        <dbReference type="ARBA" id="ARBA00004429"/>
    </source>
</evidence>
<reference evidence="9 10" key="1">
    <citation type="submission" date="2018-03" db="EMBL/GenBank/DDBJ databases">
        <title>Genome sequence of Moorella stamsii DSM 26217.</title>
        <authorList>
            <person name="Poehlein A."/>
            <person name="Daniel R."/>
        </authorList>
    </citation>
    <scope>NUCLEOTIDE SEQUENCE [LARGE SCALE GENOMIC DNA]</scope>
    <source>
        <strain evidence="10">DSM 26217</strain>
    </source>
</reference>
<organism evidence="9 10">
    <name type="scientific">Neomoorella stamsii</name>
    <dbReference type="NCBI Taxonomy" id="1266720"/>
    <lineage>
        <taxon>Bacteria</taxon>
        <taxon>Bacillati</taxon>
        <taxon>Bacillota</taxon>
        <taxon>Clostridia</taxon>
        <taxon>Neomoorellales</taxon>
        <taxon>Neomoorellaceae</taxon>
        <taxon>Neomoorella</taxon>
    </lineage>
</organism>
<dbReference type="EMBL" id="PVXL01000078">
    <property type="protein sequence ID" value="PRR68861.1"/>
    <property type="molecule type" value="Genomic_DNA"/>
</dbReference>
<keyword evidence="6 7" id="KW-0472">Membrane</keyword>
<feature type="transmembrane region" description="Helical" evidence="7">
    <location>
        <begin position="137"/>
        <end position="160"/>
    </location>
</feature>
<keyword evidence="5 7" id="KW-1133">Transmembrane helix</keyword>
<evidence type="ECO:0000313" key="10">
    <source>
        <dbReference type="Proteomes" id="UP000239430"/>
    </source>
</evidence>
<dbReference type="Proteomes" id="UP000239430">
    <property type="component" value="Unassembled WGS sequence"/>
</dbReference>
<feature type="transmembrane region" description="Helical" evidence="7">
    <location>
        <begin position="172"/>
        <end position="193"/>
    </location>
</feature>
<dbReference type="GO" id="GO:0005886">
    <property type="term" value="C:plasma membrane"/>
    <property type="evidence" value="ECO:0007669"/>
    <property type="project" value="UniProtKB-SubCell"/>
</dbReference>
<feature type="transmembrane region" description="Helical" evidence="7">
    <location>
        <begin position="311"/>
        <end position="338"/>
    </location>
</feature>
<evidence type="ECO:0000313" key="9">
    <source>
        <dbReference type="EMBL" id="PRR68861.1"/>
    </source>
</evidence>
<dbReference type="Pfam" id="PF06808">
    <property type="entry name" value="DctM"/>
    <property type="match status" value="1"/>
</dbReference>
<dbReference type="PANTHER" id="PTHR33362">
    <property type="entry name" value="SIALIC ACID TRAP TRANSPORTER PERMEASE PROTEIN SIAT-RELATED"/>
    <property type="match status" value="1"/>
</dbReference>
<feature type="transmembrane region" description="Helical" evidence="7">
    <location>
        <begin position="267"/>
        <end position="291"/>
    </location>
</feature>
<dbReference type="PIRSF" id="PIRSF006066">
    <property type="entry name" value="HI0050"/>
    <property type="match status" value="1"/>
</dbReference>
<evidence type="ECO:0000256" key="6">
    <source>
        <dbReference type="ARBA" id="ARBA00023136"/>
    </source>
</evidence>
<keyword evidence="3" id="KW-0997">Cell inner membrane</keyword>
<keyword evidence="2" id="KW-1003">Cell membrane</keyword>
<keyword evidence="4 7" id="KW-0812">Transmembrane</keyword>
<accession>A0A9X7P4S0</accession>
<dbReference type="NCBIfam" id="TIGR00786">
    <property type="entry name" value="dctM"/>
    <property type="match status" value="1"/>
</dbReference>
<evidence type="ECO:0000256" key="7">
    <source>
        <dbReference type="SAM" id="Phobius"/>
    </source>
</evidence>
<proteinExistence type="predicted"/>
<feature type="transmembrane region" description="Helical" evidence="7">
    <location>
        <begin position="49"/>
        <end position="70"/>
    </location>
</feature>
<sequence>MLWALLLGVLLFIGFPFILNILGTLMLYLKINLPMLDPKILVQQIVTGISPPALVCVPLYILGAEIIIHGETGKKLARMIMSWLGHLPGGIPVSSSVACTVFGAVSGSAQATLAAIGGTFRPILLRAGYPSSFTFGLILNSAEIALLIPPSVILIVYGVITGTSIGKLYMAGIVPGVILCILFCAYSIIYSRVKKIGYTEQKASWQERMESVKEGIWVFGYPVIIIGGIYAGIFSPTEAAAAAVLYALLVEWLVYRALSIKTIFNAALATGVVTGVVFILVGAGQVASWLISFLKLPDKILPVLLGTQPSYLKVIIAINLAYLVACMLVDGLVAMYILTPIFAKYVAMVGIDPLLLGIIVTTQVAMGTITPPFGCDIFTAQVIFRRPYLEIIAHIWPFLLMTLMMIVVLIMFPQLCLFLPNAMLGGH</sequence>
<dbReference type="RefSeq" id="WP_054936642.1">
    <property type="nucleotide sequence ID" value="NZ_PVXL01000078.1"/>
</dbReference>
<dbReference type="AlphaFoldDB" id="A0A9X7P4S0"/>
<gene>
    <name evidence="9" type="primary">siaT_11</name>
    <name evidence="9" type="ORF">MOST_31430</name>
</gene>
<evidence type="ECO:0000256" key="3">
    <source>
        <dbReference type="ARBA" id="ARBA00022519"/>
    </source>
</evidence>
<feature type="transmembrane region" description="Helical" evidence="7">
    <location>
        <begin position="214"/>
        <end position="233"/>
    </location>
</feature>
<feature type="transmembrane region" description="Helical" evidence="7">
    <location>
        <begin position="345"/>
        <end position="366"/>
    </location>
</feature>
<protein>
    <submittedName>
        <fullName evidence="9">Sialic acid TRAP transporter permease protein SiaT</fullName>
    </submittedName>
</protein>
<feature type="domain" description="TRAP C4-dicarboxylate transport system permease DctM subunit" evidence="8">
    <location>
        <begin position="6"/>
        <end position="415"/>
    </location>
</feature>
<comment type="caution">
    <text evidence="9">The sequence shown here is derived from an EMBL/GenBank/DDBJ whole genome shotgun (WGS) entry which is preliminary data.</text>
</comment>
<evidence type="ECO:0000259" key="8">
    <source>
        <dbReference type="Pfam" id="PF06808"/>
    </source>
</evidence>
<dbReference type="GO" id="GO:0022857">
    <property type="term" value="F:transmembrane transporter activity"/>
    <property type="evidence" value="ECO:0007669"/>
    <property type="project" value="TreeGrafter"/>
</dbReference>
<feature type="transmembrane region" description="Helical" evidence="7">
    <location>
        <begin position="239"/>
        <end position="255"/>
    </location>
</feature>
<evidence type="ECO:0000256" key="4">
    <source>
        <dbReference type="ARBA" id="ARBA00022692"/>
    </source>
</evidence>
<dbReference type="InterPro" id="IPR010656">
    <property type="entry name" value="DctM"/>
</dbReference>
<comment type="subcellular location">
    <subcellularLocation>
        <location evidence="1">Cell inner membrane</location>
        <topology evidence="1">Multi-pass membrane protein</topology>
    </subcellularLocation>
</comment>
<dbReference type="InterPro" id="IPR004681">
    <property type="entry name" value="TRAP_DctM"/>
</dbReference>
<feature type="transmembrane region" description="Helical" evidence="7">
    <location>
        <begin position="90"/>
        <end position="116"/>
    </location>
</feature>
<keyword evidence="10" id="KW-1185">Reference proteome</keyword>
<evidence type="ECO:0000256" key="5">
    <source>
        <dbReference type="ARBA" id="ARBA00022989"/>
    </source>
</evidence>